<proteinExistence type="predicted"/>
<gene>
    <name evidence="2" type="ORF">POCTA_138.1.T0080213</name>
</gene>
<feature type="coiled-coil region" evidence="1">
    <location>
        <begin position="167"/>
        <end position="194"/>
    </location>
</feature>
<evidence type="ECO:0000256" key="1">
    <source>
        <dbReference type="SAM" id="Coils"/>
    </source>
</evidence>
<evidence type="ECO:0000313" key="3">
    <source>
        <dbReference type="Proteomes" id="UP000683925"/>
    </source>
</evidence>
<evidence type="ECO:0000313" key="2">
    <source>
        <dbReference type="EMBL" id="CAD8137147.1"/>
    </source>
</evidence>
<protein>
    <submittedName>
        <fullName evidence="2">Uncharacterized protein</fullName>
    </submittedName>
</protein>
<dbReference type="EMBL" id="CAJJDP010000007">
    <property type="protein sequence ID" value="CAD8137147.1"/>
    <property type="molecule type" value="Genomic_DNA"/>
</dbReference>
<accession>A0A8S1SCF3</accession>
<comment type="caution">
    <text evidence="2">The sequence shown here is derived from an EMBL/GenBank/DDBJ whole genome shotgun (WGS) entry which is preliminary data.</text>
</comment>
<name>A0A8S1SCF3_PAROT</name>
<sequence>MLKNQMNQFSKDYLLELEQQNKFNLNQLQIKYENFWNNRILNFNPNQEKTKIKSNQNSISQSPLTLKQQQDHLFQSNYNYLLIFHEMFMWLVPIDYYQQIIISNILSYNQQQYKSICQLQDSISDHRKRKQFIITKKLFQGNKNLKNSKGLITNFDEYIYIEQAGQGDDLEISYEQLETNLNQLKYRKLKYLQSGSLKAQKRIKTQKQVDEISDDYSLQSIYEVNLEVLYDQTNQLTKKLKEMNDAGFIKELNN</sequence>
<dbReference type="Proteomes" id="UP000683925">
    <property type="component" value="Unassembled WGS sequence"/>
</dbReference>
<reference evidence="2" key="1">
    <citation type="submission" date="2021-01" db="EMBL/GenBank/DDBJ databases">
        <authorList>
            <consortium name="Genoscope - CEA"/>
            <person name="William W."/>
        </authorList>
    </citation>
    <scope>NUCLEOTIDE SEQUENCE</scope>
</reference>
<keyword evidence="1" id="KW-0175">Coiled coil</keyword>
<keyword evidence="3" id="KW-1185">Reference proteome</keyword>
<dbReference type="AlphaFoldDB" id="A0A8S1SCF3"/>
<organism evidence="2 3">
    <name type="scientific">Paramecium octaurelia</name>
    <dbReference type="NCBI Taxonomy" id="43137"/>
    <lineage>
        <taxon>Eukaryota</taxon>
        <taxon>Sar</taxon>
        <taxon>Alveolata</taxon>
        <taxon>Ciliophora</taxon>
        <taxon>Intramacronucleata</taxon>
        <taxon>Oligohymenophorea</taxon>
        <taxon>Peniculida</taxon>
        <taxon>Parameciidae</taxon>
        <taxon>Paramecium</taxon>
    </lineage>
</organism>